<keyword evidence="3 5" id="KW-0807">Transducer</keyword>
<keyword evidence="2" id="KW-0145">Chemotaxis</keyword>
<dbReference type="GO" id="GO:0004888">
    <property type="term" value="F:transmembrane signaling receptor activity"/>
    <property type="evidence" value="ECO:0007669"/>
    <property type="project" value="InterPro"/>
</dbReference>
<feature type="transmembrane region" description="Helical" evidence="6">
    <location>
        <begin position="318"/>
        <end position="338"/>
    </location>
</feature>
<evidence type="ECO:0000256" key="2">
    <source>
        <dbReference type="ARBA" id="ARBA00022500"/>
    </source>
</evidence>
<dbReference type="CDD" id="cd06225">
    <property type="entry name" value="HAMP"/>
    <property type="match status" value="1"/>
</dbReference>
<comment type="subcellular location">
    <subcellularLocation>
        <location evidence="1">Membrane</location>
    </subcellularLocation>
</comment>
<dbReference type="PROSITE" id="PS50111">
    <property type="entry name" value="CHEMOTAXIS_TRANSDUC_2"/>
    <property type="match status" value="1"/>
</dbReference>
<dbReference type="CDD" id="cd11386">
    <property type="entry name" value="MCP_signal"/>
    <property type="match status" value="1"/>
</dbReference>
<dbReference type="PANTHER" id="PTHR43531">
    <property type="entry name" value="PROTEIN ICFG"/>
    <property type="match status" value="1"/>
</dbReference>
<proteinExistence type="inferred from homology"/>
<dbReference type="InterPro" id="IPR003660">
    <property type="entry name" value="HAMP_dom"/>
</dbReference>
<comment type="similarity">
    <text evidence="4">Belongs to the methyl-accepting chemotaxis (MCP) protein family.</text>
</comment>
<feature type="transmembrane region" description="Helical" evidence="6">
    <location>
        <begin position="12"/>
        <end position="33"/>
    </location>
</feature>
<dbReference type="RefSeq" id="WP_145888370.1">
    <property type="nucleotide sequence ID" value="NZ_CP032702.1"/>
</dbReference>
<keyword evidence="6" id="KW-1133">Transmembrane helix</keyword>
<dbReference type="FunFam" id="1.10.287.950:FF:000001">
    <property type="entry name" value="Methyl-accepting chemotaxis sensory transducer"/>
    <property type="match status" value="1"/>
</dbReference>
<dbReference type="SMART" id="SM00304">
    <property type="entry name" value="HAMP"/>
    <property type="match status" value="1"/>
</dbReference>
<reference evidence="9 10" key="1">
    <citation type="submission" date="2018-10" db="EMBL/GenBank/DDBJ databases">
        <title>Genome Sequencing of Pantoea dispersa DSM 32899.</title>
        <authorList>
            <person name="Nawrath M."/>
            <person name="Ottenheim C."/>
            <person name="Wilm A."/>
            <person name="Zimmermann W."/>
            <person name="Wu J.C."/>
        </authorList>
    </citation>
    <scope>NUCLEOTIDE SEQUENCE [LARGE SCALE GENOMIC DNA]</scope>
    <source>
        <strain evidence="9 10">DSM 32899</strain>
    </source>
</reference>
<dbReference type="AlphaFoldDB" id="A0A518XCC9"/>
<evidence type="ECO:0000259" key="7">
    <source>
        <dbReference type="PROSITE" id="PS50111"/>
    </source>
</evidence>
<dbReference type="GO" id="GO:0005886">
    <property type="term" value="C:plasma membrane"/>
    <property type="evidence" value="ECO:0007669"/>
    <property type="project" value="TreeGrafter"/>
</dbReference>
<dbReference type="SUPFAM" id="SSF58104">
    <property type="entry name" value="Methyl-accepting chemotaxis protein (MCP) signaling domain"/>
    <property type="match status" value="1"/>
</dbReference>
<name>A0A518XCC9_9GAMM</name>
<dbReference type="Gene3D" id="1.10.287.950">
    <property type="entry name" value="Methyl-accepting chemotaxis protein"/>
    <property type="match status" value="1"/>
</dbReference>
<evidence type="ECO:0000256" key="6">
    <source>
        <dbReference type="SAM" id="Phobius"/>
    </source>
</evidence>
<gene>
    <name evidence="9" type="ORF">D8B20_08005</name>
</gene>
<evidence type="ECO:0000259" key="8">
    <source>
        <dbReference type="PROSITE" id="PS50885"/>
    </source>
</evidence>
<dbReference type="KEGG" id="pdis:D8B20_08005"/>
<evidence type="ECO:0000256" key="4">
    <source>
        <dbReference type="ARBA" id="ARBA00029447"/>
    </source>
</evidence>
<accession>A0A518XCC9</accession>
<evidence type="ECO:0000313" key="9">
    <source>
        <dbReference type="EMBL" id="QDY41842.1"/>
    </source>
</evidence>
<evidence type="ECO:0000313" key="10">
    <source>
        <dbReference type="Proteomes" id="UP000319411"/>
    </source>
</evidence>
<evidence type="ECO:0000256" key="1">
    <source>
        <dbReference type="ARBA" id="ARBA00004370"/>
    </source>
</evidence>
<evidence type="ECO:0000256" key="3">
    <source>
        <dbReference type="ARBA" id="ARBA00023224"/>
    </source>
</evidence>
<keyword evidence="6" id="KW-0812">Transmembrane</keyword>
<dbReference type="PRINTS" id="PR00260">
    <property type="entry name" value="CHEMTRNSDUCR"/>
</dbReference>
<dbReference type="SMART" id="SM00283">
    <property type="entry name" value="MA"/>
    <property type="match status" value="1"/>
</dbReference>
<dbReference type="PROSITE" id="PS50885">
    <property type="entry name" value="HAMP"/>
    <property type="match status" value="1"/>
</dbReference>
<sequence length="642" mass="69115">MKKILHTINLPAKFILLGLFALVLFIFPTFLFIQSGNQLIDAKEVELTGIPVEKKMLTLLNQIQRHRAESAIAIALNKPDNAPRLELVETINKLQGVIHDDLTQADPQAQPLARLEKVSHEWESLQADLNNRSLSLDDSLTRHAALIQNLLMANQDVLDFYGLTLDSDLNTYQLIVSVFSRLPLLTETLGQIRAHGTSLIAEGQSAPEAAISRMAFRIENGKVALDQFSSNMDKVFAIEPSLKAIFSATDENANQQALNALALAERLFGSKTETITATDYVRIFTQAINAYSALGNQSADKLTGMLDAQIQARRHDQYLLLGALLAVALLAIFVATLISRSVTRPVEEAVHAAERVAAGDLTTAIRVEGSNEMAMLLKSLGLMQDRLLQLVSGIKDNALTIATSSEEIARGNDNLSARTEEQAASLAQTAASMEQMASIISQNADNTRHASTMAEAATSASMLSGEAMDAVLTTMDKIRGSSARIEDITSVIDSIAFQTNILALNAAVEAARAGESGKGFAVVASEVRSLAQRSASAAKEIKELIAQSVEHAQEGIIQARHAGDKVKQSVEAIEQTSQLIRDISSSSQEQSGGITQINIAVNQMDQVTQQNAALVEESAASAGDLAQQASSLRERIAVFRTA</sequence>
<feature type="domain" description="HAMP" evidence="8">
    <location>
        <begin position="340"/>
        <end position="392"/>
    </location>
</feature>
<dbReference type="Pfam" id="PF00672">
    <property type="entry name" value="HAMP"/>
    <property type="match status" value="1"/>
</dbReference>
<dbReference type="PANTHER" id="PTHR43531:SF7">
    <property type="entry name" value="AEROTAXIS RECEPTOR"/>
    <property type="match status" value="1"/>
</dbReference>
<keyword evidence="6" id="KW-0472">Membrane</keyword>
<dbReference type="InterPro" id="IPR051310">
    <property type="entry name" value="MCP_chemotaxis"/>
</dbReference>
<dbReference type="OrthoDB" id="2489132at2"/>
<evidence type="ECO:0000256" key="5">
    <source>
        <dbReference type="PROSITE-ProRule" id="PRU00284"/>
    </source>
</evidence>
<keyword evidence="10" id="KW-1185">Reference proteome</keyword>
<dbReference type="EMBL" id="CP032702">
    <property type="protein sequence ID" value="QDY41842.1"/>
    <property type="molecule type" value="Genomic_DNA"/>
</dbReference>
<dbReference type="GO" id="GO:0007165">
    <property type="term" value="P:signal transduction"/>
    <property type="evidence" value="ECO:0007669"/>
    <property type="project" value="UniProtKB-KW"/>
</dbReference>
<dbReference type="Pfam" id="PF00015">
    <property type="entry name" value="MCPsignal"/>
    <property type="match status" value="1"/>
</dbReference>
<dbReference type="InterPro" id="IPR004090">
    <property type="entry name" value="Chemotax_Me-accpt_rcpt"/>
</dbReference>
<dbReference type="GO" id="GO:0006935">
    <property type="term" value="P:chemotaxis"/>
    <property type="evidence" value="ECO:0007669"/>
    <property type="project" value="UniProtKB-KW"/>
</dbReference>
<dbReference type="Proteomes" id="UP000319411">
    <property type="component" value="Chromosome"/>
</dbReference>
<feature type="domain" description="Methyl-accepting transducer" evidence="7">
    <location>
        <begin position="397"/>
        <end position="626"/>
    </location>
</feature>
<organism evidence="9 10">
    <name type="scientific">Candidatus Pantoea soli</name>
    <dbReference type="NCBI Taxonomy" id="3098669"/>
    <lineage>
        <taxon>Bacteria</taxon>
        <taxon>Pseudomonadati</taxon>
        <taxon>Pseudomonadota</taxon>
        <taxon>Gammaproteobacteria</taxon>
        <taxon>Enterobacterales</taxon>
        <taxon>Erwiniaceae</taxon>
        <taxon>Pantoea</taxon>
    </lineage>
</organism>
<protein>
    <submittedName>
        <fullName evidence="9">HAMP domain-containing protein</fullName>
    </submittedName>
</protein>
<dbReference type="InterPro" id="IPR004089">
    <property type="entry name" value="MCPsignal_dom"/>
</dbReference>